<organism evidence="3 4">
    <name type="scientific">Maribacter sedimenticola</name>
    <dbReference type="NCBI Taxonomy" id="228956"/>
    <lineage>
        <taxon>Bacteria</taxon>
        <taxon>Pseudomonadati</taxon>
        <taxon>Bacteroidota</taxon>
        <taxon>Flavobacteriia</taxon>
        <taxon>Flavobacteriales</taxon>
        <taxon>Flavobacteriaceae</taxon>
        <taxon>Maribacter</taxon>
    </lineage>
</organism>
<reference evidence="3 4" key="1">
    <citation type="submission" date="2017-06" db="EMBL/GenBank/DDBJ databases">
        <authorList>
            <person name="Varghese N."/>
            <person name="Submissions S."/>
        </authorList>
    </citation>
    <scope>NUCLEOTIDE SEQUENCE [LARGE SCALE GENOMIC DNA]</scope>
    <source>
        <strain evidence="3 4">DSM 19840</strain>
    </source>
</reference>
<evidence type="ECO:0000256" key="1">
    <source>
        <dbReference type="ARBA" id="ARBA00022729"/>
    </source>
</evidence>
<name>A0ABY1SF51_9FLAO</name>
<keyword evidence="4" id="KW-1185">Reference proteome</keyword>
<gene>
    <name evidence="3" type="ORF">SAMN04488009_1422</name>
</gene>
<accession>A0ABY1SF51</accession>
<proteinExistence type="predicted"/>
<evidence type="ECO:0000259" key="2">
    <source>
        <dbReference type="Pfam" id="PF07593"/>
    </source>
</evidence>
<dbReference type="EMBL" id="FZNV01000002">
    <property type="protein sequence ID" value="SNR40339.1"/>
    <property type="molecule type" value="Genomic_DNA"/>
</dbReference>
<dbReference type="InterPro" id="IPR028994">
    <property type="entry name" value="Integrin_alpha_N"/>
</dbReference>
<dbReference type="PANTHER" id="PTHR16026">
    <property type="entry name" value="CARTILAGE ACIDIC PROTEIN 1"/>
    <property type="match status" value="1"/>
</dbReference>
<dbReference type="PANTHER" id="PTHR16026:SF0">
    <property type="entry name" value="CARTILAGE ACIDIC PROTEIN 1"/>
    <property type="match status" value="1"/>
</dbReference>
<dbReference type="SUPFAM" id="SSF69318">
    <property type="entry name" value="Integrin alpha N-terminal domain"/>
    <property type="match status" value="3"/>
</dbReference>
<feature type="domain" description="ASPIC/UnbV" evidence="2">
    <location>
        <begin position="520"/>
        <end position="586"/>
    </location>
</feature>
<dbReference type="Gene3D" id="2.130.10.130">
    <property type="entry name" value="Integrin alpha, N-terminal"/>
    <property type="match status" value="3"/>
</dbReference>
<dbReference type="Pfam" id="PF07593">
    <property type="entry name" value="UnbV_ASPIC"/>
    <property type="match status" value="1"/>
</dbReference>
<dbReference type="InterPro" id="IPR011519">
    <property type="entry name" value="UnbV_ASPIC"/>
</dbReference>
<dbReference type="Proteomes" id="UP000198337">
    <property type="component" value="Unassembled WGS sequence"/>
</dbReference>
<dbReference type="Pfam" id="PF13517">
    <property type="entry name" value="FG-GAP_3"/>
    <property type="match status" value="5"/>
</dbReference>
<evidence type="ECO:0000313" key="3">
    <source>
        <dbReference type="EMBL" id="SNR40339.1"/>
    </source>
</evidence>
<dbReference type="InterPro" id="IPR013517">
    <property type="entry name" value="FG-GAP"/>
</dbReference>
<keyword evidence="1" id="KW-0732">Signal</keyword>
<evidence type="ECO:0000313" key="4">
    <source>
        <dbReference type="Proteomes" id="UP000198337"/>
    </source>
</evidence>
<protein>
    <submittedName>
        <fullName evidence="3">Repeat domain-containing protein</fullName>
    </submittedName>
</protein>
<dbReference type="InterPro" id="IPR027039">
    <property type="entry name" value="Crtac1"/>
</dbReference>
<comment type="caution">
    <text evidence="3">The sequence shown here is derived from an EMBL/GenBank/DDBJ whole genome shotgun (WGS) entry which is preliminary data.</text>
</comment>
<sequence>MFFISVYVKGQQARLFDYVPARQSNVDFNNKLKPTDDENFFIYDNFYQGAGVGLGDINNDGLLDIYFCGNQEKDRLYLNKGNFVFEDITKKSGILAVDEGWSSSVSMIDINNDGLLDIYVTKELYDNRPDWRRNKLYINKGNSTFVEVAQKVGLGDTTRTRGAAFLDYDLDGDLDAFLLRQPPNPGLYSKYKVMSDNGELTDEQYAPQLYENRNGIFYNVSKEAKVLSPSYANAVTVGDINKDGYPDIVVANDFDAPDALYINQGDKTFKNLSNTAFKHTSYYAMGVDIADINNDMLLDIFTVDMAANDNFRLKSNMSGMNPDQFWKIVDKGWNYQYMYNALQLNNGNGTFSEIGQLSGVSSTDWSWSPLIADFDNDGYKDIFVSNGIVRDIRNTDADVKIKLYINKKLQEYIGKHGNADYNSLWDVVDHNEMVALFPSTKMQNKSFKNVDGYQFQDVSENWGIDKKTFSSGAAYGDLDNDGDLDMVLNNVNEIAHILRNNTNNNFLRIQLSGPKNEVVLGANVQIYYGDGKQQYAETTSARGMFSVSEPVIHFGLGNHARVDSLFVNWPTGLRTEIYDPVINQQIDLSITSGKEKVISSSFEVPKMFSEHTRGSLKFKHKENRFNDYAHQVLLPHTMSEFGPALAVADINNDGLDDVFIGGAFGEKAMLYIQDETGSYKSIAERLWEGEKNYEDVDAVFVDINGDGFKDLFVVSGGNAYVKNDIHYMDRLYLNDGKGNFNKGALLNGKPISGSVVKVMDYDKDGDMDVFVGGRHIPHQYPLPSSSMLFVNEKGQLINKTDELAPEFNEVGMVTDAIWADYDADGDADLFLVGEWMPITLFSNTDGTLSKAMVNDFETTAGWWYSVQQGDFDNDGDIDLIAGNLGLNNKYKTTNETPFDVYYDDFDGNGSSDIVLGYYNNDKHFPLRGFSCSSQQIPSLKEEFKKYDLFASLEIDQVYGKDNLEEALHYITDTFASIYIENLGNGRFQHTPLPVQAQFSNIEDMVVHDFNNDGNLDVLVVGNCYGFEVETPRNDAGTGLLMLGNGNGSFAAKTINETGLFINKDAKRIRQLKGKDSDYLIIANNNDEIQLLKINTD</sequence>